<dbReference type="PROSITE" id="PS51481">
    <property type="entry name" value="DHAK"/>
    <property type="match status" value="1"/>
</dbReference>
<dbReference type="Pfam" id="PF02733">
    <property type="entry name" value="Dak1"/>
    <property type="match status" value="1"/>
</dbReference>
<gene>
    <name evidence="14" type="ORF">V5O48_012948</name>
</gene>
<feature type="compositionally biased region" description="Low complexity" evidence="11">
    <location>
        <begin position="379"/>
        <end position="391"/>
    </location>
</feature>
<organism evidence="14 15">
    <name type="scientific">Marasmius crinis-equi</name>
    <dbReference type="NCBI Taxonomy" id="585013"/>
    <lineage>
        <taxon>Eukaryota</taxon>
        <taxon>Fungi</taxon>
        <taxon>Dikarya</taxon>
        <taxon>Basidiomycota</taxon>
        <taxon>Agaricomycotina</taxon>
        <taxon>Agaricomycetes</taxon>
        <taxon>Agaricomycetidae</taxon>
        <taxon>Agaricales</taxon>
        <taxon>Marasmiineae</taxon>
        <taxon>Marasmiaceae</taxon>
        <taxon>Marasmius</taxon>
    </lineage>
</organism>
<comment type="caution">
    <text evidence="14">The sequence shown here is derived from an EMBL/GenBank/DDBJ whole genome shotgun (WGS) entry which is preliminary data.</text>
</comment>
<evidence type="ECO:0000256" key="7">
    <source>
        <dbReference type="ARBA" id="ARBA00022798"/>
    </source>
</evidence>
<proteinExistence type="inferred from homology"/>
<dbReference type="Gene3D" id="1.25.40.340">
    <property type="match status" value="1"/>
</dbReference>
<feature type="region of interest" description="Disordered" evidence="11">
    <location>
        <begin position="366"/>
        <end position="391"/>
    </location>
</feature>
<evidence type="ECO:0000256" key="8">
    <source>
        <dbReference type="ARBA" id="ARBA00022840"/>
    </source>
</evidence>
<comment type="catalytic activity">
    <reaction evidence="9">
        <text>D-glyceraldehyde + ATP = D-glyceraldehyde 3-phosphate + ADP + H(+)</text>
        <dbReference type="Rhea" id="RHEA:13941"/>
        <dbReference type="ChEBI" id="CHEBI:15378"/>
        <dbReference type="ChEBI" id="CHEBI:17378"/>
        <dbReference type="ChEBI" id="CHEBI:30616"/>
        <dbReference type="ChEBI" id="CHEBI:59776"/>
        <dbReference type="ChEBI" id="CHEBI:456216"/>
        <dbReference type="EC" id="2.7.1.28"/>
    </reaction>
</comment>
<dbReference type="SMART" id="SM01120">
    <property type="entry name" value="Dak2"/>
    <property type="match status" value="1"/>
</dbReference>
<keyword evidence="15" id="KW-1185">Reference proteome</keyword>
<evidence type="ECO:0000256" key="5">
    <source>
        <dbReference type="ARBA" id="ARBA00022741"/>
    </source>
</evidence>
<dbReference type="InterPro" id="IPR004006">
    <property type="entry name" value="DhaK_dom"/>
</dbReference>
<dbReference type="InterPro" id="IPR036117">
    <property type="entry name" value="DhaL_dom_sf"/>
</dbReference>
<evidence type="ECO:0000256" key="6">
    <source>
        <dbReference type="ARBA" id="ARBA00022777"/>
    </source>
</evidence>
<dbReference type="Gene3D" id="3.40.50.10440">
    <property type="entry name" value="Dihydroxyacetone kinase, domain 1"/>
    <property type="match status" value="1"/>
</dbReference>
<keyword evidence="6" id="KW-0418">Kinase</keyword>
<comment type="similarity">
    <text evidence="3">Belongs to the dihydroxyacetone kinase (DAK) family.</text>
</comment>
<comment type="function">
    <text evidence="1">Catalyzes both the phosphorylation of dihydroxyacetone and of glyceraldehyde.</text>
</comment>
<evidence type="ECO:0000256" key="3">
    <source>
        <dbReference type="ARBA" id="ARBA00008757"/>
    </source>
</evidence>
<dbReference type="PANTHER" id="PTHR28629">
    <property type="entry name" value="TRIOKINASE/FMN CYCLASE"/>
    <property type="match status" value="1"/>
</dbReference>
<evidence type="ECO:0008006" key="16">
    <source>
        <dbReference type="Google" id="ProtNLM"/>
    </source>
</evidence>
<dbReference type="InterPro" id="IPR004007">
    <property type="entry name" value="DhaL_dom"/>
</dbReference>
<feature type="region of interest" description="Disordered" evidence="11">
    <location>
        <begin position="36"/>
        <end position="65"/>
    </location>
</feature>
<protein>
    <recommendedName>
        <fullName evidence="16">Dihydroxyacetone kinase</fullName>
    </recommendedName>
</protein>
<keyword evidence="8" id="KW-0067">ATP-binding</keyword>
<dbReference type="Proteomes" id="UP001465976">
    <property type="component" value="Unassembled WGS sequence"/>
</dbReference>
<evidence type="ECO:0000313" key="15">
    <source>
        <dbReference type="Proteomes" id="UP001465976"/>
    </source>
</evidence>
<evidence type="ECO:0000256" key="4">
    <source>
        <dbReference type="ARBA" id="ARBA00022679"/>
    </source>
</evidence>
<feature type="domain" description="DhaK" evidence="13">
    <location>
        <begin position="9"/>
        <end position="360"/>
    </location>
</feature>
<evidence type="ECO:0000313" key="14">
    <source>
        <dbReference type="EMBL" id="KAL0569027.1"/>
    </source>
</evidence>
<keyword evidence="5" id="KW-0547">Nucleotide-binding</keyword>
<comment type="pathway">
    <text evidence="2">Polyol metabolism; glycerol fermentation; glycerone phosphate from glycerol (oxidative route): step 2/2.</text>
</comment>
<feature type="compositionally biased region" description="Polar residues" evidence="11">
    <location>
        <begin position="36"/>
        <end position="52"/>
    </location>
</feature>
<accession>A0ABR3F1F8</accession>
<evidence type="ECO:0000256" key="1">
    <source>
        <dbReference type="ARBA" id="ARBA00003264"/>
    </source>
</evidence>
<dbReference type="InterPro" id="IPR012734">
    <property type="entry name" value="DhaK_ATP"/>
</dbReference>
<keyword evidence="4" id="KW-0808">Transferase</keyword>
<sequence>MSTKHVYNSSEGLVAKSLEGATYLNPSLRFHAPSKSIYTHPQSRNPNTSVSVISGGGAGHEPAHAGYTGRGMLTASISGDIFASPSAKSIGSTIRFASSTSRKSVLVIINNYTGDRLNFGLAIEKARAEGIEVDSVVVADDVSLLRSETEGSSVVGPRGLAGNILVCKILGAAAERGMSLKDVKSLGDAVVGNLKSVGVGLDHCHVPGRARSGHEKGGVGLGDDELEVGLGLHNEPGVERKPVGTPESLLEEMIGKVLSSLGEEEGEHGFISEGEESVLFVNNLGGMSQLEMGAVVKDVVDLLAKRSIHPARTLSSSYMTSLNAPGLSISLLNVTKIRHATTTNVDPIALIDDPTDAVAWIGSSRNRDANEDVEEEAVSTEATATTSSSSSSLDWKTLDISPTRIKTAITRACEAVLRVENDLTRFDTIVGDGDCGETFARGARAILSADLDVSQISVAELVRKIGDELEDNMGGTIGALFAIFFTAWSSALSSTTTASASNPLASTLHTALEALHHHTPAKPGDRTIIDALEPFCLCSEGLEEAASRAREGAERTRGMKARLGRAVYVGAQGESKEELPPDPGAWGVAAIVEGFYEGYRS</sequence>
<name>A0ABR3F1F8_9AGAR</name>
<comment type="catalytic activity">
    <reaction evidence="10">
        <text>dihydroxyacetone + ATP = dihydroxyacetone phosphate + ADP + H(+)</text>
        <dbReference type="Rhea" id="RHEA:15773"/>
        <dbReference type="ChEBI" id="CHEBI:15378"/>
        <dbReference type="ChEBI" id="CHEBI:16016"/>
        <dbReference type="ChEBI" id="CHEBI:30616"/>
        <dbReference type="ChEBI" id="CHEBI:57642"/>
        <dbReference type="ChEBI" id="CHEBI:456216"/>
        <dbReference type="EC" id="2.7.1.29"/>
    </reaction>
</comment>
<evidence type="ECO:0000256" key="2">
    <source>
        <dbReference type="ARBA" id="ARBA00004778"/>
    </source>
</evidence>
<keyword evidence="7" id="KW-0319">Glycerol metabolism</keyword>
<dbReference type="Gene3D" id="3.30.1180.20">
    <property type="entry name" value="Dihydroxyacetone kinase, domain 2"/>
    <property type="match status" value="1"/>
</dbReference>
<dbReference type="InterPro" id="IPR050861">
    <property type="entry name" value="Dihydroxyacetone_Kinase"/>
</dbReference>
<dbReference type="SUPFAM" id="SSF101473">
    <property type="entry name" value="DhaL-like"/>
    <property type="match status" value="1"/>
</dbReference>
<dbReference type="Pfam" id="PF02734">
    <property type="entry name" value="Dak2"/>
    <property type="match status" value="1"/>
</dbReference>
<evidence type="ECO:0000256" key="10">
    <source>
        <dbReference type="ARBA" id="ARBA00048898"/>
    </source>
</evidence>
<evidence type="ECO:0000256" key="9">
    <source>
        <dbReference type="ARBA" id="ARBA00047974"/>
    </source>
</evidence>
<reference evidence="14 15" key="1">
    <citation type="submission" date="2024-02" db="EMBL/GenBank/DDBJ databases">
        <title>A draft genome for the cacao thread blight pathogen Marasmius crinis-equi.</title>
        <authorList>
            <person name="Cohen S.P."/>
            <person name="Baruah I.K."/>
            <person name="Amoako-Attah I."/>
            <person name="Bukari Y."/>
            <person name="Meinhardt L.W."/>
            <person name="Bailey B.A."/>
        </authorList>
    </citation>
    <scope>NUCLEOTIDE SEQUENCE [LARGE SCALE GENOMIC DNA]</scope>
    <source>
        <strain evidence="14 15">GH-76</strain>
    </source>
</reference>
<dbReference type="PROSITE" id="PS51480">
    <property type="entry name" value="DHAL"/>
    <property type="match status" value="1"/>
</dbReference>
<evidence type="ECO:0000259" key="13">
    <source>
        <dbReference type="PROSITE" id="PS51481"/>
    </source>
</evidence>
<dbReference type="PANTHER" id="PTHR28629:SF14">
    <property type="entry name" value="DIHYDROXYACETONE KINASE 1"/>
    <property type="match status" value="1"/>
</dbReference>
<evidence type="ECO:0000256" key="11">
    <source>
        <dbReference type="SAM" id="MobiDB-lite"/>
    </source>
</evidence>
<dbReference type="SUPFAM" id="SSF82549">
    <property type="entry name" value="DAK1/DegV-like"/>
    <property type="match status" value="1"/>
</dbReference>
<dbReference type="NCBIfam" id="TIGR02361">
    <property type="entry name" value="dak_ATP"/>
    <property type="match status" value="1"/>
</dbReference>
<evidence type="ECO:0000259" key="12">
    <source>
        <dbReference type="PROSITE" id="PS51480"/>
    </source>
</evidence>
<dbReference type="EMBL" id="JBAHYK010001208">
    <property type="protein sequence ID" value="KAL0569027.1"/>
    <property type="molecule type" value="Genomic_DNA"/>
</dbReference>
<feature type="domain" description="DhaL" evidence="12">
    <location>
        <begin position="403"/>
        <end position="597"/>
    </location>
</feature>